<comment type="caution">
    <text evidence="3">The sequence shown here is derived from an EMBL/GenBank/DDBJ whole genome shotgun (WGS) entry which is preliminary data.</text>
</comment>
<organism evidence="3 4">
    <name type="scientific">Nocardioides furvisabuli</name>
    <dbReference type="NCBI Taxonomy" id="375542"/>
    <lineage>
        <taxon>Bacteria</taxon>
        <taxon>Bacillati</taxon>
        <taxon>Actinomycetota</taxon>
        <taxon>Actinomycetes</taxon>
        <taxon>Propionibacteriales</taxon>
        <taxon>Nocardioidaceae</taxon>
        <taxon>Nocardioides</taxon>
    </lineage>
</organism>
<evidence type="ECO:0000313" key="4">
    <source>
        <dbReference type="Proteomes" id="UP001501161"/>
    </source>
</evidence>
<accession>A0ABP5I6N6</accession>
<keyword evidence="4" id="KW-1185">Reference proteome</keyword>
<protein>
    <submittedName>
        <fullName evidence="3">NUDIX hydrolase</fullName>
    </submittedName>
</protein>
<gene>
    <name evidence="3" type="ORF">GCM10009726_00510</name>
</gene>
<dbReference type="PANTHER" id="PTHR11839">
    <property type="entry name" value="UDP/ADP-SUGAR PYROPHOSPHATASE"/>
    <property type="match status" value="1"/>
</dbReference>
<sequence>MAASCFVSVDNVMRVTVLTVSIRASVRGMVTPDGAVPATPPAELPADRPMSWPVVSSRYLHRDDWVVALREDVITRPEHPEHPEQFSRISLEHPGAVIVMAVDEHDRVVCLRQYRHTSGHEFVELPAGLRDAADEPPVETAKRELREEVELEAAEWRLLLSTWSSAGISDEVHDIFLARGLSHAPRGNFEMRHEEAEMEVFWTPVADLLEAVLQGRVRQGPLAQAVLAYEVLRQRGTLEAH</sequence>
<proteinExistence type="predicted"/>
<dbReference type="InterPro" id="IPR015797">
    <property type="entry name" value="NUDIX_hydrolase-like_dom_sf"/>
</dbReference>
<dbReference type="Proteomes" id="UP001501161">
    <property type="component" value="Unassembled WGS sequence"/>
</dbReference>
<evidence type="ECO:0000313" key="3">
    <source>
        <dbReference type="EMBL" id="GAA2093885.1"/>
    </source>
</evidence>
<dbReference type="SUPFAM" id="SSF55811">
    <property type="entry name" value="Nudix"/>
    <property type="match status" value="1"/>
</dbReference>
<evidence type="ECO:0000256" key="1">
    <source>
        <dbReference type="ARBA" id="ARBA00022801"/>
    </source>
</evidence>
<name>A0ABP5I6N6_9ACTN</name>
<feature type="domain" description="Nudix hydrolase" evidence="2">
    <location>
        <begin position="91"/>
        <end position="230"/>
    </location>
</feature>
<dbReference type="Pfam" id="PF00293">
    <property type="entry name" value="NUDIX"/>
    <property type="match status" value="1"/>
</dbReference>
<dbReference type="EMBL" id="BAAAMQ010000002">
    <property type="protein sequence ID" value="GAA2093885.1"/>
    <property type="molecule type" value="Genomic_DNA"/>
</dbReference>
<reference evidence="4" key="1">
    <citation type="journal article" date="2019" name="Int. J. Syst. Evol. Microbiol.">
        <title>The Global Catalogue of Microorganisms (GCM) 10K type strain sequencing project: providing services to taxonomists for standard genome sequencing and annotation.</title>
        <authorList>
            <consortium name="The Broad Institute Genomics Platform"/>
            <consortium name="The Broad Institute Genome Sequencing Center for Infectious Disease"/>
            <person name="Wu L."/>
            <person name="Ma J."/>
        </authorList>
    </citation>
    <scope>NUCLEOTIDE SEQUENCE [LARGE SCALE GENOMIC DNA]</scope>
    <source>
        <strain evidence="4">JCM 13813</strain>
    </source>
</reference>
<dbReference type="PROSITE" id="PS51462">
    <property type="entry name" value="NUDIX"/>
    <property type="match status" value="1"/>
</dbReference>
<dbReference type="Gene3D" id="3.90.79.10">
    <property type="entry name" value="Nucleoside Triphosphate Pyrophosphohydrolase"/>
    <property type="match status" value="1"/>
</dbReference>
<keyword evidence="1 3" id="KW-0378">Hydrolase</keyword>
<dbReference type="PANTHER" id="PTHR11839:SF31">
    <property type="entry name" value="ADP-RIBOSE PYROPHOSPHATASE"/>
    <property type="match status" value="1"/>
</dbReference>
<dbReference type="GO" id="GO:0016787">
    <property type="term" value="F:hydrolase activity"/>
    <property type="evidence" value="ECO:0007669"/>
    <property type="project" value="UniProtKB-KW"/>
</dbReference>
<evidence type="ECO:0000259" key="2">
    <source>
        <dbReference type="PROSITE" id="PS51462"/>
    </source>
</evidence>
<dbReference type="InterPro" id="IPR000086">
    <property type="entry name" value="NUDIX_hydrolase_dom"/>
</dbReference>